<evidence type="ECO:0008006" key="3">
    <source>
        <dbReference type="Google" id="ProtNLM"/>
    </source>
</evidence>
<dbReference type="Proteomes" id="UP000182484">
    <property type="component" value="Unassembled WGS sequence"/>
</dbReference>
<gene>
    <name evidence="1" type="ORF">ESCNG_90004</name>
</gene>
<organism evidence="1 2">
    <name type="scientific">Neisseria gonorrhoeae</name>
    <dbReference type="NCBI Taxonomy" id="485"/>
    <lineage>
        <taxon>Bacteria</taxon>
        <taxon>Pseudomonadati</taxon>
        <taxon>Pseudomonadota</taxon>
        <taxon>Betaproteobacteria</taxon>
        <taxon>Neisseriales</taxon>
        <taxon>Neisseriaceae</taxon>
        <taxon>Neisseria</taxon>
    </lineage>
</organism>
<evidence type="ECO:0000313" key="1">
    <source>
        <dbReference type="EMBL" id="SCW17574.1"/>
    </source>
</evidence>
<dbReference type="AlphaFoldDB" id="A0AB74ES89"/>
<dbReference type="EMBL" id="FMTB01000086">
    <property type="protein sequence ID" value="SCW17574.1"/>
    <property type="molecule type" value="Genomic_DNA"/>
</dbReference>
<evidence type="ECO:0000313" key="2">
    <source>
        <dbReference type="Proteomes" id="UP000182484"/>
    </source>
</evidence>
<protein>
    <recommendedName>
        <fullName evidence="3">Phage associated protein</fullName>
    </recommendedName>
</protein>
<comment type="caution">
    <text evidence="1">The sequence shown here is derived from an EMBL/GenBank/DDBJ whole genome shotgun (WGS) entry which is preliminary data.</text>
</comment>
<name>A0AB74ES89_NEIGO</name>
<reference evidence="1 2" key="1">
    <citation type="submission" date="2016-09" db="EMBL/GenBank/DDBJ databases">
        <authorList>
            <person name="Kumanski S."/>
            <person name="Beatrice B."/>
        </authorList>
    </citation>
    <scope>NUCLEOTIDE SEQUENCE [LARGE SCALE GENOMIC DNA]</scope>
    <source>
        <strain evidence="1">Mankind</strain>
    </source>
</reference>
<sequence>MQTKSLSIIRDNGKLSIVIPAKAGIQRQKAAEIYRKEPNHKNRLPTFA</sequence>
<proteinExistence type="predicted"/>
<accession>A0AB74ES89</accession>